<feature type="compositionally biased region" description="Polar residues" evidence="1">
    <location>
        <begin position="530"/>
        <end position="553"/>
    </location>
</feature>
<dbReference type="Pfam" id="PF20408">
    <property type="entry name" value="Abhydrolase_11"/>
    <property type="match status" value="1"/>
</dbReference>
<accession>A0ABN7B4R5</accession>
<feature type="compositionally biased region" description="Polar residues" evidence="1">
    <location>
        <begin position="469"/>
        <end position="481"/>
    </location>
</feature>
<dbReference type="Proteomes" id="UP001307889">
    <property type="component" value="Chromosome 10"/>
</dbReference>
<organism evidence="4 5">
    <name type="scientific">Nesidiocoris tenuis</name>
    <dbReference type="NCBI Taxonomy" id="355587"/>
    <lineage>
        <taxon>Eukaryota</taxon>
        <taxon>Metazoa</taxon>
        <taxon>Ecdysozoa</taxon>
        <taxon>Arthropoda</taxon>
        <taxon>Hexapoda</taxon>
        <taxon>Insecta</taxon>
        <taxon>Pterygota</taxon>
        <taxon>Neoptera</taxon>
        <taxon>Paraneoptera</taxon>
        <taxon>Hemiptera</taxon>
        <taxon>Heteroptera</taxon>
        <taxon>Panheteroptera</taxon>
        <taxon>Cimicomorpha</taxon>
        <taxon>Miridae</taxon>
        <taxon>Dicyphina</taxon>
        <taxon>Nesidiocoris</taxon>
    </lineage>
</organism>
<dbReference type="InterPro" id="IPR029058">
    <property type="entry name" value="AB_hydrolase_fold"/>
</dbReference>
<dbReference type="SUPFAM" id="SSF53474">
    <property type="entry name" value="alpha/beta-Hydrolases"/>
    <property type="match status" value="1"/>
</dbReference>
<evidence type="ECO:0000259" key="3">
    <source>
        <dbReference type="Pfam" id="PF23154"/>
    </source>
</evidence>
<feature type="compositionally biased region" description="Low complexity" evidence="1">
    <location>
        <begin position="513"/>
        <end position="527"/>
    </location>
</feature>
<feature type="domain" description="KANL3/Tex30 alpha/beta hydrolase-like" evidence="2">
    <location>
        <begin position="316"/>
        <end position="456"/>
    </location>
</feature>
<dbReference type="EMBL" id="AP028918">
    <property type="protein sequence ID" value="BES99396.1"/>
    <property type="molecule type" value="Genomic_DNA"/>
</dbReference>
<dbReference type="Pfam" id="PF23154">
    <property type="entry name" value="KANSL3_1st"/>
    <property type="match status" value="1"/>
</dbReference>
<feature type="region of interest" description="Disordered" evidence="1">
    <location>
        <begin position="462"/>
        <end position="576"/>
    </location>
</feature>
<feature type="domain" description="KANSL3 helical" evidence="3">
    <location>
        <begin position="128"/>
        <end position="227"/>
    </location>
</feature>
<sequence>MVLSAPMEFTSPSSKLSVYLQQLSGQIDPIPSVLQDHCYCRPINWRADNVYAKPIKTLFITKSHSIVPSGASLIVDDDKDDVKVPVYDRTKAENSMNETEAILLSSLGPEAGDPDWESKLNRSQWSATQTKLFDRAIKILNHDRLSRLSHSGSWNEPVLRRITVEKTARRFRSLLATFGWHSASLHWLHNTFIDFLDLPYLASYIDVLQILKKKVPSLVERMVSSVNYNSRVPPEIMSALLKKPVDPATFSLECYDPKRLPGNPLIVIVPSSPGTNTLQNPRVQRWYQSLSMIGHVSLVSTNNLLTTKATMITSLDHMLAATRSKLAELRADHNGRSIVLVGFNTGAALACQVALLENVTSVVCIGFPLNTVEGKRGLPDDNILNLSVPVLFIAGEHGTNSNKDDLEDLRERLRVESGLVIVGSADDQLRVSKSTLYTEGVTQSMVDHCIVDEIADFVGTILTSPPPQQKNELPQNSQISTLLPKKSVDRKRKLSETDDSLVAPLRKSLSQPRTRGGRANTRGGSRSKMPGTSSRKSNSSKDPMSSAQQTSADNLGFEAPADESSRRNDNDDNLMDQLTPDRLLEMPVVIAQEEAASEQNQPPIKYAKMKTVLPRGRVGRPPATYRRLGGRGGGPVKVLLGKDAARQPAGAEMSSPPPVTIEGVAALSKDSRQRVRQILKNFNMKNMLNHYSNSSGSSSPHGNV</sequence>
<evidence type="ECO:0000259" key="2">
    <source>
        <dbReference type="Pfam" id="PF20408"/>
    </source>
</evidence>
<evidence type="ECO:0000256" key="1">
    <source>
        <dbReference type="SAM" id="MobiDB-lite"/>
    </source>
</evidence>
<dbReference type="InterPro" id="IPR026555">
    <property type="entry name" value="NSL3/Tex30"/>
</dbReference>
<proteinExistence type="predicted"/>
<dbReference type="InterPro" id="IPR056519">
    <property type="entry name" value="KANSL3_1st"/>
</dbReference>
<name>A0ABN7B4R5_9HEMI</name>
<reference evidence="4 5" key="1">
    <citation type="submission" date="2023-09" db="EMBL/GenBank/DDBJ databases">
        <title>Nesidiocoris tenuis whole genome shotgun sequence.</title>
        <authorList>
            <person name="Shibata T."/>
            <person name="Shimoda M."/>
            <person name="Kobayashi T."/>
            <person name="Uehara T."/>
        </authorList>
    </citation>
    <scope>NUCLEOTIDE SEQUENCE [LARGE SCALE GENOMIC DNA]</scope>
    <source>
        <strain evidence="4 5">Japan</strain>
    </source>
</reference>
<dbReference type="PANTHER" id="PTHR13136">
    <property type="entry name" value="TESTIS DEVELOPMENT PROTEIN PRTD"/>
    <property type="match status" value="1"/>
</dbReference>
<evidence type="ECO:0000313" key="5">
    <source>
        <dbReference type="Proteomes" id="UP001307889"/>
    </source>
</evidence>
<dbReference type="InterPro" id="IPR046879">
    <property type="entry name" value="KANL3/Tex30_Abhydrolase"/>
</dbReference>
<gene>
    <name evidence="4" type="ORF">NTJ_12214</name>
</gene>
<feature type="region of interest" description="Disordered" evidence="1">
    <location>
        <begin position="615"/>
        <end position="636"/>
    </location>
</feature>
<keyword evidence="5" id="KW-1185">Reference proteome</keyword>
<protein>
    <submittedName>
        <fullName evidence="4">KAT8 regulatory NSL complex subunit 3</fullName>
    </submittedName>
</protein>
<dbReference type="Gene3D" id="3.40.50.1820">
    <property type="entry name" value="alpha/beta hydrolase"/>
    <property type="match status" value="1"/>
</dbReference>
<evidence type="ECO:0000313" key="4">
    <source>
        <dbReference type="EMBL" id="BES99396.1"/>
    </source>
</evidence>
<dbReference type="PANTHER" id="PTHR13136:SF16">
    <property type="entry name" value="KAT8 REGULATORY NSL COMPLEX SUBUNIT 3"/>
    <property type="match status" value="1"/>
</dbReference>